<evidence type="ECO:0000256" key="1">
    <source>
        <dbReference type="ARBA" id="ARBA00011043"/>
    </source>
</evidence>
<dbReference type="FunCoup" id="A7TLK9">
    <property type="interactions" value="472"/>
</dbReference>
<dbReference type="OrthoDB" id="188276at2759"/>
<feature type="domain" description="GTP-binding protein TrmE N-terminal" evidence="7">
    <location>
        <begin position="26"/>
        <end position="154"/>
    </location>
</feature>
<dbReference type="InParanoid" id="A7TLK9"/>
<reference evidence="9 10" key="1">
    <citation type="journal article" date="2007" name="Proc. Natl. Acad. Sci. U.S.A.">
        <title>Independent sorting-out of thousands of duplicated gene pairs in two yeast species descended from a whole-genome duplication.</title>
        <authorList>
            <person name="Scannell D.R."/>
            <person name="Frank A.C."/>
            <person name="Conant G.C."/>
            <person name="Byrne K.P."/>
            <person name="Woolfit M."/>
            <person name="Wolfe K.H."/>
        </authorList>
    </citation>
    <scope>NUCLEOTIDE SEQUENCE [LARGE SCALE GENOMIC DNA]</scope>
    <source>
        <strain evidence="10">ATCC 22028 / DSM 70294 / BCRC 21397 / CBS 2163 / NBRC 10782 / NRRL Y-8283 / UCD 57-17</strain>
    </source>
</reference>
<dbReference type="Pfam" id="PF12631">
    <property type="entry name" value="MnmE_helical"/>
    <property type="match status" value="1"/>
</dbReference>
<dbReference type="GO" id="GO:0005743">
    <property type="term" value="C:mitochondrial inner membrane"/>
    <property type="evidence" value="ECO:0007669"/>
    <property type="project" value="EnsemblFungi"/>
</dbReference>
<accession>A7TLK9</accession>
<dbReference type="KEGG" id="vpo:Kpol_1056p1"/>
<dbReference type="STRING" id="436907.A7TLK9"/>
<feature type="domain" description="G" evidence="6">
    <location>
        <begin position="256"/>
        <end position="373"/>
    </location>
</feature>
<dbReference type="InterPro" id="IPR025867">
    <property type="entry name" value="MnmE_helical"/>
</dbReference>
<dbReference type="Proteomes" id="UP000000267">
    <property type="component" value="Unassembled WGS sequence"/>
</dbReference>
<dbReference type="NCBIfam" id="TIGR00231">
    <property type="entry name" value="small_GTP"/>
    <property type="match status" value="1"/>
</dbReference>
<dbReference type="InterPro" id="IPR027417">
    <property type="entry name" value="P-loop_NTPase"/>
</dbReference>
<dbReference type="GO" id="GO:0005525">
    <property type="term" value="F:GTP binding"/>
    <property type="evidence" value="ECO:0007669"/>
    <property type="project" value="UniProtKB-KW"/>
</dbReference>
<dbReference type="PANTHER" id="PTHR42714">
    <property type="entry name" value="TRNA MODIFICATION GTPASE GTPBP3"/>
    <property type="match status" value="1"/>
</dbReference>
<dbReference type="GO" id="GO:0070899">
    <property type="term" value="P:mitochondrial tRNA wobble uridine modification"/>
    <property type="evidence" value="ECO:0007669"/>
    <property type="project" value="EnsemblFungi"/>
</dbReference>
<keyword evidence="3 5" id="KW-0547">Nucleotide-binding</keyword>
<dbReference type="HAMAP" id="MF_00379">
    <property type="entry name" value="GTPase_MnmE"/>
    <property type="match status" value="1"/>
</dbReference>
<feature type="domain" description="MnmE helical" evidence="8">
    <location>
        <begin position="157"/>
        <end position="502"/>
    </location>
</feature>
<dbReference type="eggNOG" id="KOG1191">
    <property type="taxonomic scope" value="Eukaryota"/>
</dbReference>
<dbReference type="GeneID" id="5544978"/>
<dbReference type="InterPro" id="IPR004520">
    <property type="entry name" value="GTPase_MnmE"/>
</dbReference>
<evidence type="ECO:0000256" key="2">
    <source>
        <dbReference type="ARBA" id="ARBA00022694"/>
    </source>
</evidence>
<comment type="similarity">
    <text evidence="1 5">Belongs to the TRAFAC class TrmE-Era-EngA-EngB-Septin-like GTPase superfamily. TrmE GTPase family.</text>
</comment>
<evidence type="ECO:0000259" key="6">
    <source>
        <dbReference type="Pfam" id="PF01926"/>
    </source>
</evidence>
<dbReference type="CDD" id="cd04164">
    <property type="entry name" value="trmE"/>
    <property type="match status" value="1"/>
</dbReference>
<evidence type="ECO:0008006" key="11">
    <source>
        <dbReference type="Google" id="ProtNLM"/>
    </source>
</evidence>
<dbReference type="EMBL" id="DS480416">
    <property type="protein sequence ID" value="EDO16801.1"/>
    <property type="molecule type" value="Genomic_DNA"/>
</dbReference>
<dbReference type="Gene3D" id="3.40.50.300">
    <property type="entry name" value="P-loop containing nucleotide triphosphate hydrolases"/>
    <property type="match status" value="1"/>
</dbReference>
<dbReference type="Pfam" id="PF10396">
    <property type="entry name" value="TrmE_N"/>
    <property type="match status" value="1"/>
</dbReference>
<dbReference type="PhylomeDB" id="A7TLK9"/>
<dbReference type="HOGENOM" id="CLU_019624_3_1_1"/>
<proteinExistence type="inferred from homology"/>
<evidence type="ECO:0000259" key="7">
    <source>
        <dbReference type="Pfam" id="PF10396"/>
    </source>
</evidence>
<dbReference type="InterPro" id="IPR018948">
    <property type="entry name" value="GTP-bd_TrmE_N"/>
</dbReference>
<dbReference type="InterPro" id="IPR006073">
    <property type="entry name" value="GTP-bd"/>
</dbReference>
<evidence type="ECO:0000313" key="9">
    <source>
        <dbReference type="EMBL" id="EDO16801.1"/>
    </source>
</evidence>
<sequence length="505" mass="56747">MIKQFQAIKLFHRSVTTVCNTSHLPTIYALATPPGRKSAIAVVRISGEQSKYIYRKLTDAKTEPKPRSALLRNLYNIEKYKDKKTLLDNALIFFFQSPKSFTGEDSLELHLHGGKAICNAVIKTIETLHNRDEGIEIRQAQPGEFSQRAFQNGKYDLTEIEGIKEIIDSETESQRLSALSSFMGQNKKMFNSWREKIVENIAQLTAIIDFGEDIDIEDTEKLFNRIEANIIGLERDVHTFLKRVEKANILQDGIRMTLIGVPNTGKSSLINKITSDEISIVSDIPGTTRDSIDAIININGYKVIISDTAGIRKDTNEKIEVLGIERSKKMASRSDICLVLIDPNNKPLLSNEIIDLLQAPEIKRKHLRIIVNKTDLIKNENILENLQEEIVTKYNLKIPINFISCATESGIEKLIYELTDTFDDLSNKSEDGNPIIVSERVVEILKNDVVYGINEFKNFKNYNNDVVMATESLKYAADGIGKITGDTVGVDEVLGSVFANFCVGK</sequence>
<name>A7TLK9_VANPO</name>
<organism evidence="10">
    <name type="scientific">Vanderwaltozyma polyspora (strain ATCC 22028 / DSM 70294 / BCRC 21397 / CBS 2163 / NBRC 10782 / NRRL Y-8283 / UCD 57-17)</name>
    <name type="common">Kluyveromyces polysporus</name>
    <dbReference type="NCBI Taxonomy" id="436907"/>
    <lineage>
        <taxon>Eukaryota</taxon>
        <taxon>Fungi</taxon>
        <taxon>Dikarya</taxon>
        <taxon>Ascomycota</taxon>
        <taxon>Saccharomycotina</taxon>
        <taxon>Saccharomycetes</taxon>
        <taxon>Saccharomycetales</taxon>
        <taxon>Saccharomycetaceae</taxon>
        <taxon>Vanderwaltozyma</taxon>
    </lineage>
</organism>
<dbReference type="NCBIfam" id="NF003661">
    <property type="entry name" value="PRK05291.1-3"/>
    <property type="match status" value="1"/>
</dbReference>
<evidence type="ECO:0000256" key="3">
    <source>
        <dbReference type="ARBA" id="ARBA00022741"/>
    </source>
</evidence>
<dbReference type="InterPro" id="IPR027368">
    <property type="entry name" value="MnmE_dom2"/>
</dbReference>
<dbReference type="GO" id="GO:0030488">
    <property type="term" value="P:tRNA methylation"/>
    <property type="evidence" value="ECO:0007669"/>
    <property type="project" value="TreeGrafter"/>
</dbReference>
<evidence type="ECO:0000259" key="8">
    <source>
        <dbReference type="Pfam" id="PF12631"/>
    </source>
</evidence>
<dbReference type="Pfam" id="PF01926">
    <property type="entry name" value="MMR_HSR1"/>
    <property type="match status" value="1"/>
</dbReference>
<dbReference type="AlphaFoldDB" id="A7TLK9"/>
<evidence type="ECO:0000256" key="5">
    <source>
        <dbReference type="RuleBase" id="RU003313"/>
    </source>
</evidence>
<dbReference type="InterPro" id="IPR027266">
    <property type="entry name" value="TrmE/GcvT-like"/>
</dbReference>
<dbReference type="CDD" id="cd14858">
    <property type="entry name" value="TrmE_N"/>
    <property type="match status" value="1"/>
</dbReference>
<dbReference type="GO" id="GO:0003924">
    <property type="term" value="F:GTPase activity"/>
    <property type="evidence" value="ECO:0007669"/>
    <property type="project" value="InterPro"/>
</dbReference>
<dbReference type="InterPro" id="IPR031168">
    <property type="entry name" value="G_TrmE"/>
</dbReference>
<keyword evidence="10" id="KW-1185">Reference proteome</keyword>
<dbReference type="Gene3D" id="1.20.120.430">
    <property type="entry name" value="tRNA modification GTPase MnmE domain 2"/>
    <property type="match status" value="1"/>
</dbReference>
<evidence type="ECO:0000256" key="4">
    <source>
        <dbReference type="ARBA" id="ARBA00023134"/>
    </source>
</evidence>
<dbReference type="Gene3D" id="3.30.1360.120">
    <property type="entry name" value="Probable tRNA modification gtpase trme, domain 1"/>
    <property type="match status" value="1"/>
</dbReference>
<protein>
    <recommendedName>
        <fullName evidence="11">TrmE-type G domain-containing protein</fullName>
    </recommendedName>
</protein>
<keyword evidence="4 5" id="KW-0342">GTP-binding</keyword>
<dbReference type="RefSeq" id="XP_001644659.1">
    <property type="nucleotide sequence ID" value="XM_001644609.1"/>
</dbReference>
<evidence type="ECO:0000313" key="10">
    <source>
        <dbReference type="Proteomes" id="UP000000267"/>
    </source>
</evidence>
<dbReference type="InterPro" id="IPR005225">
    <property type="entry name" value="Small_GTP-bd"/>
</dbReference>
<dbReference type="PANTHER" id="PTHR42714:SF2">
    <property type="entry name" value="TRNA MODIFICATION GTPASE GTPBP3, MITOCHONDRIAL"/>
    <property type="match status" value="1"/>
</dbReference>
<dbReference type="NCBIfam" id="TIGR00450">
    <property type="entry name" value="mnmE_trmE_thdF"/>
    <property type="match status" value="1"/>
</dbReference>
<gene>
    <name evidence="9" type="ORF">Kpol_1056p1</name>
</gene>
<dbReference type="OMA" id="EFHCHGG"/>
<keyword evidence="2 5" id="KW-0819">tRNA processing</keyword>
<dbReference type="SUPFAM" id="SSF52540">
    <property type="entry name" value="P-loop containing nucleoside triphosphate hydrolases"/>
    <property type="match status" value="1"/>
</dbReference>